<dbReference type="Proteomes" id="UP001333996">
    <property type="component" value="Unassembled WGS sequence"/>
</dbReference>
<dbReference type="EMBL" id="JAYWVC010000176">
    <property type="protein sequence ID" value="MED7826736.1"/>
    <property type="molecule type" value="Genomic_DNA"/>
</dbReference>
<reference evidence="3" key="1">
    <citation type="submission" date="2024-01" db="EMBL/GenBank/DDBJ databases">
        <title>First draft genome sequence data of TA4-1, the type strain of Gram-positive actinobacterium Streptomyces chiangmaiensis.</title>
        <authorList>
            <person name="Yasawong M."/>
            <person name="Nantapong N."/>
        </authorList>
    </citation>
    <scope>NUCLEOTIDE SEQUENCE</scope>
    <source>
        <strain evidence="3">TA4-1</strain>
    </source>
</reference>
<dbReference type="SUPFAM" id="SSF53335">
    <property type="entry name" value="S-adenosyl-L-methionine-dependent methyltransferases"/>
    <property type="match status" value="1"/>
</dbReference>
<proteinExistence type="predicted"/>
<evidence type="ECO:0000259" key="2">
    <source>
        <dbReference type="Pfam" id="PF08241"/>
    </source>
</evidence>
<keyword evidence="4" id="KW-1185">Reference proteome</keyword>
<dbReference type="InterPro" id="IPR052356">
    <property type="entry name" value="Thiol_S-MT"/>
</dbReference>
<accession>A0ABU7FRJ1</accession>
<dbReference type="InterPro" id="IPR013216">
    <property type="entry name" value="Methyltransf_11"/>
</dbReference>
<dbReference type="Pfam" id="PF08241">
    <property type="entry name" value="Methyltransf_11"/>
    <property type="match status" value="1"/>
</dbReference>
<name>A0ABU7FRJ1_9ACTN</name>
<evidence type="ECO:0000313" key="4">
    <source>
        <dbReference type="Proteomes" id="UP001333996"/>
    </source>
</evidence>
<dbReference type="Gene3D" id="3.40.50.150">
    <property type="entry name" value="Vaccinia Virus protein VP39"/>
    <property type="match status" value="1"/>
</dbReference>
<dbReference type="GO" id="GO:0008168">
    <property type="term" value="F:methyltransferase activity"/>
    <property type="evidence" value="ECO:0007669"/>
    <property type="project" value="UniProtKB-KW"/>
</dbReference>
<dbReference type="PANTHER" id="PTHR45036:SF1">
    <property type="entry name" value="METHYLTRANSFERASE LIKE 7A"/>
    <property type="match status" value="1"/>
</dbReference>
<protein>
    <submittedName>
        <fullName evidence="3">Class I SAM-dependent methyltransferase</fullName>
    </submittedName>
</protein>
<evidence type="ECO:0000313" key="3">
    <source>
        <dbReference type="EMBL" id="MED7826736.1"/>
    </source>
</evidence>
<gene>
    <name evidence="3" type="ORF">VXC91_33540</name>
</gene>
<evidence type="ECO:0000256" key="1">
    <source>
        <dbReference type="SAM" id="MobiDB-lite"/>
    </source>
</evidence>
<organism evidence="3 4">
    <name type="scientific">Streptomyces chiangmaiensis</name>
    <dbReference type="NCBI Taxonomy" id="766497"/>
    <lineage>
        <taxon>Bacteria</taxon>
        <taxon>Bacillati</taxon>
        <taxon>Actinomycetota</taxon>
        <taxon>Actinomycetes</taxon>
        <taxon>Kitasatosporales</taxon>
        <taxon>Streptomycetaceae</taxon>
        <taxon>Streptomyces</taxon>
    </lineage>
</organism>
<comment type="caution">
    <text evidence="3">The sequence shown here is derived from an EMBL/GenBank/DDBJ whole genome shotgun (WGS) entry which is preliminary data.</text>
</comment>
<sequence length="235" mass="25142">MTTNPRVRQDSDGSPAVSPGVNNPLFARFYAWRSPSTQRSGGADRRRQLLAGISGNVIEVGAGNGLNFAHYPPQVTRVLAVEPDPHLGELARQAARSAPVPVEVVDGMAEEMPTDDASFGTAVACLTLCSVTDPDAALLEMHRVLWPGGRLHFYEHVRAEPPVLHGLQRIVDATIWPRLFGGCHCSRDTSAAITRAGFAMEQVDRFRAPDLPLPVPTAPHILGTAVRVDSGSSAA</sequence>
<dbReference type="RefSeq" id="WP_329511129.1">
    <property type="nucleotide sequence ID" value="NZ_BAAAYZ010000024.1"/>
</dbReference>
<feature type="region of interest" description="Disordered" evidence="1">
    <location>
        <begin position="1"/>
        <end position="20"/>
    </location>
</feature>
<dbReference type="CDD" id="cd02440">
    <property type="entry name" value="AdoMet_MTases"/>
    <property type="match status" value="1"/>
</dbReference>
<dbReference type="PANTHER" id="PTHR45036">
    <property type="entry name" value="METHYLTRANSFERASE LIKE 7B"/>
    <property type="match status" value="1"/>
</dbReference>
<dbReference type="GO" id="GO:0032259">
    <property type="term" value="P:methylation"/>
    <property type="evidence" value="ECO:0007669"/>
    <property type="project" value="UniProtKB-KW"/>
</dbReference>
<feature type="domain" description="Methyltransferase type 11" evidence="2">
    <location>
        <begin position="59"/>
        <end position="152"/>
    </location>
</feature>
<dbReference type="InterPro" id="IPR029063">
    <property type="entry name" value="SAM-dependent_MTases_sf"/>
</dbReference>
<keyword evidence="3" id="KW-0808">Transferase</keyword>
<keyword evidence="3" id="KW-0489">Methyltransferase</keyword>